<comment type="caution">
    <text evidence="1">The sequence shown here is derived from an EMBL/GenBank/DDBJ whole genome shotgun (WGS) entry which is preliminary data.</text>
</comment>
<organism evidence="1 2">
    <name type="scientific">Pleurotus cornucopiae</name>
    <name type="common">Cornucopia mushroom</name>
    <dbReference type="NCBI Taxonomy" id="5321"/>
    <lineage>
        <taxon>Eukaryota</taxon>
        <taxon>Fungi</taxon>
        <taxon>Dikarya</taxon>
        <taxon>Basidiomycota</taxon>
        <taxon>Agaricomycotina</taxon>
        <taxon>Agaricomycetes</taxon>
        <taxon>Agaricomycetidae</taxon>
        <taxon>Agaricales</taxon>
        <taxon>Pleurotineae</taxon>
        <taxon>Pleurotaceae</taxon>
        <taxon>Pleurotus</taxon>
    </lineage>
</organism>
<reference evidence="1 2" key="1">
    <citation type="journal article" date="2021" name="Appl. Environ. Microbiol.">
        <title>Genetic linkage and physical mapping for an oyster mushroom Pleurotus cornucopiae and QTL analysis for the trait cap color.</title>
        <authorList>
            <person name="Zhang Y."/>
            <person name="Gao W."/>
            <person name="Sonnenberg A."/>
            <person name="Chen Q."/>
            <person name="Zhang J."/>
            <person name="Huang C."/>
        </authorList>
    </citation>
    <scope>NUCLEOTIDE SEQUENCE [LARGE SCALE GENOMIC DNA]</scope>
    <source>
        <strain evidence="1">CCMSSC00406</strain>
    </source>
</reference>
<name>A0ACB7J2H9_PLECO</name>
<gene>
    <name evidence="1" type="ORF">CCMSSC00406_0006799</name>
</gene>
<accession>A0ACB7J2H9</accession>
<keyword evidence="2" id="KW-1185">Reference proteome</keyword>
<evidence type="ECO:0000313" key="1">
    <source>
        <dbReference type="EMBL" id="KAG9224131.1"/>
    </source>
</evidence>
<dbReference type="Proteomes" id="UP000824881">
    <property type="component" value="Unassembled WGS sequence"/>
</dbReference>
<sequence length="239" mass="26051">MPPGPSFNTFANYKFSIDGDIVGEYTHEAERRPDYLYGTPVYVNTSLENAYHNFSIIMDSTKRSVLILFDYAVYTMIGVNLVNLSASVPNQPTFPSEVTNMPSAGTTVGNTSGTPSTSPSDQPTAPPDVTNRSRISSSAVVGSTLGAVTFLFCVGLVCLVVCRRRRTLGVQSGERAATITHNPLLVLDPNTQALPRMPRDEGPRLFDAAIRELRQMIQDIHADQRAMRTALRMPSSHAA</sequence>
<proteinExistence type="predicted"/>
<evidence type="ECO:0000313" key="2">
    <source>
        <dbReference type="Proteomes" id="UP000824881"/>
    </source>
</evidence>
<dbReference type="EMBL" id="WQMT02000004">
    <property type="protein sequence ID" value="KAG9224131.1"/>
    <property type="molecule type" value="Genomic_DNA"/>
</dbReference>
<protein>
    <submittedName>
        <fullName evidence="1">Uncharacterized protein</fullName>
    </submittedName>
</protein>